<dbReference type="GO" id="GO:0015944">
    <property type="term" value="P:formate oxidation"/>
    <property type="evidence" value="ECO:0007669"/>
    <property type="project" value="TreeGrafter"/>
</dbReference>
<reference evidence="8 9" key="1">
    <citation type="journal article" date="2011" name="J. Bacteriol.">
        <title>Genome sequence of the mercury-methylating and pleomorphic Desulfovibrio africanus Strain Walvis Bay.</title>
        <authorList>
            <person name="Brown S.D."/>
            <person name="Wall J.D."/>
            <person name="Kucken A.M."/>
            <person name="Gilmour C.C."/>
            <person name="Podar M."/>
            <person name="Brandt C.C."/>
            <person name="Teshima H."/>
            <person name="Detter J.C."/>
            <person name="Han C.S."/>
            <person name="Land M.L."/>
            <person name="Lucas S."/>
            <person name="Han J."/>
            <person name="Pennacchio L."/>
            <person name="Nolan M."/>
            <person name="Pitluck S."/>
            <person name="Woyke T."/>
            <person name="Goodwin L."/>
            <person name="Palumbo A.V."/>
            <person name="Elias D.A."/>
        </authorList>
    </citation>
    <scope>NUCLEOTIDE SEQUENCE [LARGE SCALE GENOMIC DNA]</scope>
    <source>
        <strain evidence="8 9">Walvis Bay</strain>
    </source>
</reference>
<keyword evidence="3 6" id="KW-0812">Transmembrane</keyword>
<feature type="transmembrane region" description="Helical" evidence="6">
    <location>
        <begin position="141"/>
        <end position="161"/>
    </location>
</feature>
<dbReference type="GO" id="GO:0009326">
    <property type="term" value="C:formate dehydrogenase complex"/>
    <property type="evidence" value="ECO:0007669"/>
    <property type="project" value="TreeGrafter"/>
</dbReference>
<dbReference type="EMBL" id="CP003221">
    <property type="protein sequence ID" value="EGJ49824.1"/>
    <property type="molecule type" value="Genomic_DNA"/>
</dbReference>
<dbReference type="Gene3D" id="1.20.950.20">
    <property type="entry name" value="Transmembrane di-heme cytochromes, Chain C"/>
    <property type="match status" value="1"/>
</dbReference>
<feature type="transmembrane region" description="Helical" evidence="6">
    <location>
        <begin position="173"/>
        <end position="200"/>
    </location>
</feature>
<keyword evidence="2" id="KW-1003">Cell membrane</keyword>
<keyword evidence="4 6" id="KW-1133">Transmembrane helix</keyword>
<keyword evidence="9" id="KW-1185">Reference proteome</keyword>
<evidence type="ECO:0000256" key="1">
    <source>
        <dbReference type="ARBA" id="ARBA00004651"/>
    </source>
</evidence>
<dbReference type="GO" id="GO:0005886">
    <property type="term" value="C:plasma membrane"/>
    <property type="evidence" value="ECO:0007669"/>
    <property type="project" value="UniProtKB-SubCell"/>
</dbReference>
<accession>F3Z0C2</accession>
<sequence length="243" mass="27352">MERRFYRHSRCDIFIHWFNAACWLLLLVTGLGLISNPDIDPLGGWYPAMLRAIFDGGANLLLFHVALGVVWIAGFVLYIAFNFRGALFFLRELFSVDLPRDALWMVKKPIQMTLGDAGLRKLGLGTDIPDQGFYNMGQKSFGQASVLGSLVLAVTGVVMVMSRTSLGEAQTGLVSWSILLHYLSAGLVFAGLIIHVYMAAISRDERPGFRSMFTGWVDENYAKHHHRLWWEKERAVAGVRKEE</sequence>
<dbReference type="InterPro" id="IPR051817">
    <property type="entry name" value="FDH_cytochrome_b556_subunit"/>
</dbReference>
<proteinExistence type="predicted"/>
<dbReference type="STRING" id="690850.Desaf_1487"/>
<dbReference type="PANTHER" id="PTHR30074">
    <property type="entry name" value="FORMATE DEHYDROGENASE, NITRATE-INDUCIBLE, CYTOCHROME B556 FDN SUBUNIT"/>
    <property type="match status" value="1"/>
</dbReference>
<dbReference type="PANTHER" id="PTHR30074:SF6">
    <property type="entry name" value="FORMATE DEHYDROGENASE GAMMA SUBUNIT"/>
    <property type="match status" value="1"/>
</dbReference>
<organism evidence="8 9">
    <name type="scientific">Desulfocurvibacter africanus subsp. africanus str. Walvis Bay</name>
    <dbReference type="NCBI Taxonomy" id="690850"/>
    <lineage>
        <taxon>Bacteria</taxon>
        <taxon>Pseudomonadati</taxon>
        <taxon>Thermodesulfobacteriota</taxon>
        <taxon>Desulfovibrionia</taxon>
        <taxon>Desulfovibrionales</taxon>
        <taxon>Desulfovibrionaceae</taxon>
        <taxon>Desulfocurvibacter</taxon>
    </lineage>
</organism>
<feature type="domain" description="Cytochrome b561 bacterial/Ni-hydrogenase" evidence="7">
    <location>
        <begin position="8"/>
        <end position="215"/>
    </location>
</feature>
<dbReference type="eggNOG" id="COG2864">
    <property type="taxonomic scope" value="Bacteria"/>
</dbReference>
<comment type="subcellular location">
    <subcellularLocation>
        <location evidence="1">Cell membrane</location>
        <topology evidence="1">Multi-pass membrane protein</topology>
    </subcellularLocation>
</comment>
<dbReference type="AlphaFoldDB" id="F3Z0C2"/>
<dbReference type="InterPro" id="IPR016174">
    <property type="entry name" value="Di-haem_cyt_TM"/>
</dbReference>
<dbReference type="RefSeq" id="WP_014259610.1">
    <property type="nucleotide sequence ID" value="NC_016629.1"/>
</dbReference>
<keyword evidence="5 6" id="KW-0472">Membrane</keyword>
<evidence type="ECO:0000313" key="9">
    <source>
        <dbReference type="Proteomes" id="UP000007844"/>
    </source>
</evidence>
<dbReference type="Proteomes" id="UP000007844">
    <property type="component" value="Chromosome"/>
</dbReference>
<dbReference type="Pfam" id="PF01292">
    <property type="entry name" value="Ni_hydr_CYTB"/>
    <property type="match status" value="1"/>
</dbReference>
<dbReference type="HOGENOM" id="CLU_091368_1_0_7"/>
<gene>
    <name evidence="8" type="ORF">Desaf_1487</name>
</gene>
<dbReference type="GO" id="GO:0022904">
    <property type="term" value="P:respiratory electron transport chain"/>
    <property type="evidence" value="ECO:0007669"/>
    <property type="project" value="InterPro"/>
</dbReference>
<dbReference type="GO" id="GO:0009061">
    <property type="term" value="P:anaerobic respiration"/>
    <property type="evidence" value="ECO:0007669"/>
    <property type="project" value="TreeGrafter"/>
</dbReference>
<dbReference type="InterPro" id="IPR011577">
    <property type="entry name" value="Cyt_b561_bac/Ni-Hgenase"/>
</dbReference>
<protein>
    <submittedName>
        <fullName evidence="8">Cytochrome b/b6 domain-containing protein</fullName>
    </submittedName>
</protein>
<name>F3Z0C2_DESAF</name>
<evidence type="ECO:0000256" key="2">
    <source>
        <dbReference type="ARBA" id="ARBA00022475"/>
    </source>
</evidence>
<evidence type="ECO:0000256" key="4">
    <source>
        <dbReference type="ARBA" id="ARBA00022989"/>
    </source>
</evidence>
<dbReference type="GO" id="GO:0009055">
    <property type="term" value="F:electron transfer activity"/>
    <property type="evidence" value="ECO:0007669"/>
    <property type="project" value="InterPro"/>
</dbReference>
<feature type="transmembrane region" description="Helical" evidence="6">
    <location>
        <begin position="12"/>
        <end position="34"/>
    </location>
</feature>
<evidence type="ECO:0000256" key="3">
    <source>
        <dbReference type="ARBA" id="ARBA00022692"/>
    </source>
</evidence>
<dbReference type="KEGG" id="daf:Desaf_1487"/>
<evidence type="ECO:0000256" key="6">
    <source>
        <dbReference type="SAM" id="Phobius"/>
    </source>
</evidence>
<dbReference type="SUPFAM" id="SSF81342">
    <property type="entry name" value="Transmembrane di-heme cytochromes"/>
    <property type="match status" value="1"/>
</dbReference>
<evidence type="ECO:0000259" key="7">
    <source>
        <dbReference type="Pfam" id="PF01292"/>
    </source>
</evidence>
<dbReference type="GO" id="GO:0036397">
    <property type="term" value="F:formate dehydrogenase (quinone) activity"/>
    <property type="evidence" value="ECO:0007669"/>
    <property type="project" value="TreeGrafter"/>
</dbReference>
<evidence type="ECO:0000256" key="5">
    <source>
        <dbReference type="ARBA" id="ARBA00023136"/>
    </source>
</evidence>
<evidence type="ECO:0000313" key="8">
    <source>
        <dbReference type="EMBL" id="EGJ49824.1"/>
    </source>
</evidence>
<feature type="transmembrane region" description="Helical" evidence="6">
    <location>
        <begin position="60"/>
        <end position="81"/>
    </location>
</feature>